<feature type="region of interest" description="Disordered" evidence="1">
    <location>
        <begin position="58"/>
        <end position="79"/>
    </location>
</feature>
<sequence>MLTALIGAAAGVLGVVLGFIAPRSRSLDSQREDFKTTSDLLMRQVTDLLKRVEKLEKQHDEDEARIDALEDQHREDTKQHLTDVRRINALISYVQELLAFIRTHVQSPPEPPPIPDEISKDI</sequence>
<reference evidence="2 3" key="1">
    <citation type="submission" date="2024-10" db="EMBL/GenBank/DDBJ databases">
        <title>The Natural Products Discovery Center: Release of the First 8490 Sequenced Strains for Exploring Actinobacteria Biosynthetic Diversity.</title>
        <authorList>
            <person name="Kalkreuter E."/>
            <person name="Kautsar S.A."/>
            <person name="Yang D."/>
            <person name="Bader C.D."/>
            <person name="Teijaro C.N."/>
            <person name="Fluegel L."/>
            <person name="Davis C.M."/>
            <person name="Simpson J.R."/>
            <person name="Lauterbach L."/>
            <person name="Steele A.D."/>
            <person name="Gui C."/>
            <person name="Meng S."/>
            <person name="Li G."/>
            <person name="Viehrig K."/>
            <person name="Ye F."/>
            <person name="Su P."/>
            <person name="Kiefer A.F."/>
            <person name="Nichols A."/>
            <person name="Cepeda A.J."/>
            <person name="Yan W."/>
            <person name="Fan B."/>
            <person name="Jiang Y."/>
            <person name="Adhikari A."/>
            <person name="Zheng C.-J."/>
            <person name="Schuster L."/>
            <person name="Cowan T.M."/>
            <person name="Smanski M.J."/>
            <person name="Chevrette M.G."/>
            <person name="De Carvalho L.P.S."/>
            <person name="Shen B."/>
        </authorList>
    </citation>
    <scope>NUCLEOTIDE SEQUENCE [LARGE SCALE GENOMIC DNA]</scope>
    <source>
        <strain evidence="2 3">NPDC001867</strain>
    </source>
</reference>
<organism evidence="2 3">
    <name type="scientific">Nocardia elegans</name>
    <dbReference type="NCBI Taxonomy" id="300029"/>
    <lineage>
        <taxon>Bacteria</taxon>
        <taxon>Bacillati</taxon>
        <taxon>Actinomycetota</taxon>
        <taxon>Actinomycetes</taxon>
        <taxon>Mycobacteriales</taxon>
        <taxon>Nocardiaceae</taxon>
        <taxon>Nocardia</taxon>
    </lineage>
</organism>
<evidence type="ECO:0000256" key="1">
    <source>
        <dbReference type="SAM" id="MobiDB-lite"/>
    </source>
</evidence>
<dbReference type="EMBL" id="JBIATK010000012">
    <property type="protein sequence ID" value="MFF4027016.1"/>
    <property type="molecule type" value="Genomic_DNA"/>
</dbReference>
<comment type="caution">
    <text evidence="2">The sequence shown here is derived from an EMBL/GenBank/DDBJ whole genome shotgun (WGS) entry which is preliminary data.</text>
</comment>
<name>A0ABW6TLJ5_9NOCA</name>
<evidence type="ECO:0000313" key="3">
    <source>
        <dbReference type="Proteomes" id="UP001602089"/>
    </source>
</evidence>
<evidence type="ECO:0008006" key="4">
    <source>
        <dbReference type="Google" id="ProtNLM"/>
    </source>
</evidence>
<dbReference type="Proteomes" id="UP001602089">
    <property type="component" value="Unassembled WGS sequence"/>
</dbReference>
<keyword evidence="3" id="KW-1185">Reference proteome</keyword>
<gene>
    <name evidence="2" type="ORF">ACFYY5_29625</name>
</gene>
<protein>
    <recommendedName>
        <fullName evidence="4">Gas vesicle protein</fullName>
    </recommendedName>
</protein>
<dbReference type="RefSeq" id="WP_387132180.1">
    <property type="nucleotide sequence ID" value="NZ_JBIATK010000012.1"/>
</dbReference>
<evidence type="ECO:0000313" key="2">
    <source>
        <dbReference type="EMBL" id="MFF4027016.1"/>
    </source>
</evidence>
<accession>A0ABW6TLJ5</accession>
<proteinExistence type="predicted"/>